<dbReference type="PROSITE" id="PS50012">
    <property type="entry name" value="RCC1_3"/>
    <property type="match status" value="3"/>
</dbReference>
<dbReference type="EMBL" id="UINC01194623">
    <property type="protein sequence ID" value="SVE10795.1"/>
    <property type="molecule type" value="Genomic_DNA"/>
</dbReference>
<evidence type="ECO:0008006" key="2">
    <source>
        <dbReference type="Google" id="ProtNLM"/>
    </source>
</evidence>
<dbReference type="SUPFAM" id="SSF50985">
    <property type="entry name" value="RCC1/BLIP-II"/>
    <property type="match status" value="1"/>
</dbReference>
<dbReference type="Pfam" id="PF13540">
    <property type="entry name" value="RCC1_2"/>
    <property type="match status" value="3"/>
</dbReference>
<feature type="non-terminal residue" evidence="1">
    <location>
        <position position="250"/>
    </location>
</feature>
<dbReference type="GO" id="GO:0005737">
    <property type="term" value="C:cytoplasm"/>
    <property type="evidence" value="ECO:0007669"/>
    <property type="project" value="TreeGrafter"/>
</dbReference>
<dbReference type="PANTHER" id="PTHR45982">
    <property type="entry name" value="REGULATOR OF CHROMOSOME CONDENSATION"/>
    <property type="match status" value="1"/>
</dbReference>
<dbReference type="GO" id="GO:0005085">
    <property type="term" value="F:guanyl-nucleotide exchange factor activity"/>
    <property type="evidence" value="ECO:0007669"/>
    <property type="project" value="TreeGrafter"/>
</dbReference>
<organism evidence="1">
    <name type="scientific">marine metagenome</name>
    <dbReference type="NCBI Taxonomy" id="408172"/>
    <lineage>
        <taxon>unclassified sequences</taxon>
        <taxon>metagenomes</taxon>
        <taxon>ecological metagenomes</taxon>
    </lineage>
</organism>
<accession>A0A383AUB9</accession>
<dbReference type="Gene3D" id="2.130.10.30">
    <property type="entry name" value="Regulator of chromosome condensation 1/beta-lactamase-inhibitor protein II"/>
    <property type="match status" value="1"/>
</dbReference>
<proteinExistence type="predicted"/>
<sequence>FYSNTDSSDYRIMCWGQQEFGRLGNLHAGQNSVTEPSGIWVQIWNSDNSSSETLVTSFKTPDISKTFYRVEELAAGTNFYCARSIQGLVKCWGQNNEGQLGIGNTTQYGDSVNETGTYLPFVNLGTNETAKQIVAGSAHVCALLNEGDVVCWGDNALNQVSTSSTSLNIGDHSSEMGDSLSQINFGVTNSNIIKLSAGGFHTCALFEDGDVKCWGENGAGQLGIGTSSDTANADSAVPFNGIKALDISSG</sequence>
<name>A0A383AUB9_9ZZZZ</name>
<dbReference type="InterPro" id="IPR000408">
    <property type="entry name" value="Reg_chr_condens"/>
</dbReference>
<evidence type="ECO:0000313" key="1">
    <source>
        <dbReference type="EMBL" id="SVE10795.1"/>
    </source>
</evidence>
<gene>
    <name evidence="1" type="ORF">METZ01_LOCUS463649</name>
</gene>
<dbReference type="PANTHER" id="PTHR45982:SF1">
    <property type="entry name" value="REGULATOR OF CHROMOSOME CONDENSATION"/>
    <property type="match status" value="1"/>
</dbReference>
<dbReference type="AlphaFoldDB" id="A0A383AUB9"/>
<protein>
    <recommendedName>
        <fullName evidence="2">RCC1 repeat-containing protein</fullName>
    </recommendedName>
</protein>
<dbReference type="InterPro" id="IPR009091">
    <property type="entry name" value="RCC1/BLIP-II"/>
</dbReference>
<reference evidence="1" key="1">
    <citation type="submission" date="2018-05" db="EMBL/GenBank/DDBJ databases">
        <authorList>
            <person name="Lanie J.A."/>
            <person name="Ng W.-L."/>
            <person name="Kazmierczak K.M."/>
            <person name="Andrzejewski T.M."/>
            <person name="Davidsen T.M."/>
            <person name="Wayne K.J."/>
            <person name="Tettelin H."/>
            <person name="Glass J.I."/>
            <person name="Rusch D."/>
            <person name="Podicherti R."/>
            <person name="Tsui H.-C.T."/>
            <person name="Winkler M.E."/>
        </authorList>
    </citation>
    <scope>NUCLEOTIDE SEQUENCE</scope>
</reference>
<feature type="non-terminal residue" evidence="1">
    <location>
        <position position="1"/>
    </location>
</feature>
<dbReference type="InterPro" id="IPR051553">
    <property type="entry name" value="Ran_GTPase-activating"/>
</dbReference>